<gene>
    <name evidence="2" type="ORF">MuYL_3987</name>
</gene>
<keyword evidence="3" id="KW-1185">Reference proteome</keyword>
<evidence type="ECO:0000313" key="2">
    <source>
        <dbReference type="EMBL" id="ASU35872.1"/>
    </source>
</evidence>
<dbReference type="OrthoDB" id="9798830at2"/>
<dbReference type="KEGG" id="muc:MuYL_3987"/>
<dbReference type="SUPFAM" id="SSF109854">
    <property type="entry name" value="DinB/YfiT-like putative metalloenzymes"/>
    <property type="match status" value="1"/>
</dbReference>
<evidence type="ECO:0000259" key="1">
    <source>
        <dbReference type="Pfam" id="PF12867"/>
    </source>
</evidence>
<accession>A0A223P181</accession>
<dbReference type="Pfam" id="PF12867">
    <property type="entry name" value="DinB_2"/>
    <property type="match status" value="1"/>
</dbReference>
<feature type="domain" description="DinB-like" evidence="1">
    <location>
        <begin position="23"/>
        <end position="146"/>
    </location>
</feature>
<dbReference type="InterPro" id="IPR034660">
    <property type="entry name" value="DinB/YfiT-like"/>
</dbReference>
<organism evidence="2 3">
    <name type="scientific">Mucilaginibacter xinganensis</name>
    <dbReference type="NCBI Taxonomy" id="1234841"/>
    <lineage>
        <taxon>Bacteria</taxon>
        <taxon>Pseudomonadati</taxon>
        <taxon>Bacteroidota</taxon>
        <taxon>Sphingobacteriia</taxon>
        <taxon>Sphingobacteriales</taxon>
        <taxon>Sphingobacteriaceae</taxon>
        <taxon>Mucilaginibacter</taxon>
    </lineage>
</organism>
<dbReference type="RefSeq" id="WP_094571977.1">
    <property type="nucleotide sequence ID" value="NZ_CP022743.1"/>
</dbReference>
<evidence type="ECO:0000313" key="3">
    <source>
        <dbReference type="Proteomes" id="UP000215002"/>
    </source>
</evidence>
<protein>
    <submittedName>
        <fullName evidence="2">ABC transporter</fullName>
    </submittedName>
</protein>
<dbReference type="EMBL" id="CP022743">
    <property type="protein sequence ID" value="ASU35872.1"/>
    <property type="molecule type" value="Genomic_DNA"/>
</dbReference>
<dbReference type="Gene3D" id="1.20.120.450">
    <property type="entry name" value="dinb family like domain"/>
    <property type="match status" value="1"/>
</dbReference>
<dbReference type="Proteomes" id="UP000215002">
    <property type="component" value="Chromosome"/>
</dbReference>
<name>A0A223P181_9SPHI</name>
<dbReference type="InterPro" id="IPR024775">
    <property type="entry name" value="DinB-like"/>
</dbReference>
<sequence>MDNQHKTLINELSKLLLGGSAHASFSDAVKGLTPQLRGIKPENMPYSIWQLVDHIRIAQWDMLQFSKDADHQSPKWPDDYWPKESEPADEDAWKGSIEQIESDLDEFIELLEHSDIYQPLEHGDGQNILREALQMADHNAYHIGEIVAIRRFLGNWKS</sequence>
<reference evidence="2 3" key="1">
    <citation type="submission" date="2017-08" db="EMBL/GenBank/DDBJ databases">
        <title>Complete genome sequence of Mucilaginibacter sp. strain BJC16-A31.</title>
        <authorList>
            <consortium name="Henan University of Science and Technology"/>
            <person name="You X."/>
        </authorList>
    </citation>
    <scope>NUCLEOTIDE SEQUENCE [LARGE SCALE GENOMIC DNA]</scope>
    <source>
        <strain evidence="2 3">BJC16-A31</strain>
    </source>
</reference>
<proteinExistence type="predicted"/>
<dbReference type="AlphaFoldDB" id="A0A223P181"/>